<dbReference type="Proteomes" id="UP001055153">
    <property type="component" value="Unassembled WGS sequence"/>
</dbReference>
<comment type="caution">
    <text evidence="2">The sequence shown here is derived from an EMBL/GenBank/DDBJ whole genome shotgun (WGS) entry which is preliminary data.</text>
</comment>
<evidence type="ECO:0000313" key="3">
    <source>
        <dbReference type="Proteomes" id="UP001055153"/>
    </source>
</evidence>
<sequence>MEQRPYTRRNPAPRKKRPSTITIPGSVGPHVKLVFAEMRRQNIKYDEIEQGSGVLRPTLKAWRHKNKPGLESIEAALGFLGWDFAPIPREHVIPSNVVEALQPAADRLGLSMPDAVRYAAEIAFRDHRLGRPR</sequence>
<organism evidence="2 3">
    <name type="scientific">Methylobacterium isbiliense</name>
    <dbReference type="NCBI Taxonomy" id="315478"/>
    <lineage>
        <taxon>Bacteria</taxon>
        <taxon>Pseudomonadati</taxon>
        <taxon>Pseudomonadota</taxon>
        <taxon>Alphaproteobacteria</taxon>
        <taxon>Hyphomicrobiales</taxon>
        <taxon>Methylobacteriaceae</taxon>
        <taxon>Methylobacterium</taxon>
    </lineage>
</organism>
<proteinExistence type="predicted"/>
<protein>
    <recommendedName>
        <fullName evidence="4">HTH cro/C1-type domain-containing protein</fullName>
    </recommendedName>
</protein>
<dbReference type="RefSeq" id="WP_238233063.1">
    <property type="nucleotide sequence ID" value="NZ_BPQQ01000001.1"/>
</dbReference>
<keyword evidence="3" id="KW-1185">Reference proteome</keyword>
<feature type="region of interest" description="Disordered" evidence="1">
    <location>
        <begin position="1"/>
        <end position="23"/>
    </location>
</feature>
<evidence type="ECO:0000256" key="1">
    <source>
        <dbReference type="SAM" id="MobiDB-lite"/>
    </source>
</evidence>
<accession>A0ABQ4S4Q0</accession>
<name>A0ABQ4S4Q0_9HYPH</name>
<evidence type="ECO:0008006" key="4">
    <source>
        <dbReference type="Google" id="ProtNLM"/>
    </source>
</evidence>
<dbReference type="EMBL" id="BPQQ01000001">
    <property type="protein sequence ID" value="GJD98105.1"/>
    <property type="molecule type" value="Genomic_DNA"/>
</dbReference>
<reference evidence="2" key="2">
    <citation type="submission" date="2021-08" db="EMBL/GenBank/DDBJ databases">
        <authorList>
            <person name="Tani A."/>
            <person name="Ola A."/>
            <person name="Ogura Y."/>
            <person name="Katsura K."/>
            <person name="Hayashi T."/>
        </authorList>
    </citation>
    <scope>NUCLEOTIDE SEQUENCE</scope>
    <source>
        <strain evidence="2">DSM 17168</strain>
    </source>
</reference>
<gene>
    <name evidence="2" type="ORF">GMJLKIPL_0011</name>
</gene>
<evidence type="ECO:0000313" key="2">
    <source>
        <dbReference type="EMBL" id="GJD98105.1"/>
    </source>
</evidence>
<reference evidence="2" key="1">
    <citation type="journal article" date="2021" name="Front. Microbiol.">
        <title>Comprehensive Comparative Genomics and Phenotyping of Methylobacterium Species.</title>
        <authorList>
            <person name="Alessa O."/>
            <person name="Ogura Y."/>
            <person name="Fujitani Y."/>
            <person name="Takami H."/>
            <person name="Hayashi T."/>
            <person name="Sahin N."/>
            <person name="Tani A."/>
        </authorList>
    </citation>
    <scope>NUCLEOTIDE SEQUENCE</scope>
    <source>
        <strain evidence="2">DSM 17168</strain>
    </source>
</reference>